<evidence type="ECO:0000256" key="2">
    <source>
        <dbReference type="ARBA" id="ARBA00022771"/>
    </source>
</evidence>
<evidence type="ECO:0000256" key="3">
    <source>
        <dbReference type="ARBA" id="ARBA00022833"/>
    </source>
</evidence>
<dbReference type="Pfam" id="PF04500">
    <property type="entry name" value="FLYWCH"/>
    <property type="match status" value="2"/>
</dbReference>
<sequence>MGSFRYGLHYVDIDGYKTSWICTKKTKGCRARIVTLDTDVVVRFETTRYGNPVMVVGRYRYNRWSYSKAPQVRWTCVKNQMGCRATVTTLGILSDEPIYTLSRFGKPVIQVGKYRFNKWSGSKGLRARWPCVKVADKCKAALITIVPIFTVSRSGNPVIQVGEHRFRKSSSTGELVRWTCIKDNKGCRARLATYDGQIIKHNYDHRH</sequence>
<keyword evidence="3" id="KW-0862">Zinc</keyword>
<keyword evidence="2" id="KW-0863">Zinc-finger</keyword>
<evidence type="ECO:0000313" key="5">
    <source>
        <dbReference type="EMBL" id="VVC90648.1"/>
    </source>
</evidence>
<dbReference type="Proteomes" id="UP000324832">
    <property type="component" value="Unassembled WGS sequence"/>
</dbReference>
<protein>
    <recommendedName>
        <fullName evidence="4">FLYWCH-type domain-containing protein</fullName>
    </recommendedName>
</protein>
<proteinExistence type="predicted"/>
<feature type="domain" description="FLYWCH-type" evidence="4">
    <location>
        <begin position="149"/>
        <end position="207"/>
    </location>
</feature>
<evidence type="ECO:0000259" key="4">
    <source>
        <dbReference type="Pfam" id="PF04500"/>
    </source>
</evidence>
<dbReference type="InterPro" id="IPR007588">
    <property type="entry name" value="Znf_FLYWCH"/>
</dbReference>
<dbReference type="EMBL" id="FZQP02000837">
    <property type="protein sequence ID" value="VVC90648.1"/>
    <property type="molecule type" value="Genomic_DNA"/>
</dbReference>
<organism evidence="5 6">
    <name type="scientific">Leptidea sinapis</name>
    <dbReference type="NCBI Taxonomy" id="189913"/>
    <lineage>
        <taxon>Eukaryota</taxon>
        <taxon>Metazoa</taxon>
        <taxon>Ecdysozoa</taxon>
        <taxon>Arthropoda</taxon>
        <taxon>Hexapoda</taxon>
        <taxon>Insecta</taxon>
        <taxon>Pterygota</taxon>
        <taxon>Neoptera</taxon>
        <taxon>Endopterygota</taxon>
        <taxon>Lepidoptera</taxon>
        <taxon>Glossata</taxon>
        <taxon>Ditrysia</taxon>
        <taxon>Papilionoidea</taxon>
        <taxon>Pieridae</taxon>
        <taxon>Dismorphiinae</taxon>
        <taxon>Leptidea</taxon>
    </lineage>
</organism>
<name>A0A5E4PZK1_9NEOP</name>
<dbReference type="Gene3D" id="2.20.25.240">
    <property type="match status" value="3"/>
</dbReference>
<accession>A0A5E4PZK1</accession>
<gene>
    <name evidence="5" type="ORF">LSINAPIS_LOCUS3515</name>
</gene>
<keyword evidence="6" id="KW-1185">Reference proteome</keyword>
<dbReference type="AlphaFoldDB" id="A0A5E4PZK1"/>
<evidence type="ECO:0000256" key="1">
    <source>
        <dbReference type="ARBA" id="ARBA00022723"/>
    </source>
</evidence>
<feature type="domain" description="FLYWCH-type" evidence="4">
    <location>
        <begin position="44"/>
        <end position="89"/>
    </location>
</feature>
<evidence type="ECO:0000313" key="6">
    <source>
        <dbReference type="Proteomes" id="UP000324832"/>
    </source>
</evidence>
<reference evidence="5 6" key="1">
    <citation type="submission" date="2017-07" db="EMBL/GenBank/DDBJ databases">
        <authorList>
            <person name="Talla V."/>
            <person name="Backstrom N."/>
        </authorList>
    </citation>
    <scope>NUCLEOTIDE SEQUENCE [LARGE SCALE GENOMIC DNA]</scope>
</reference>
<dbReference type="GO" id="GO:0008270">
    <property type="term" value="F:zinc ion binding"/>
    <property type="evidence" value="ECO:0007669"/>
    <property type="project" value="UniProtKB-KW"/>
</dbReference>
<keyword evidence="1" id="KW-0479">Metal-binding</keyword>